<evidence type="ECO:0000256" key="1">
    <source>
        <dbReference type="SAM" id="SignalP"/>
    </source>
</evidence>
<dbReference type="Proteomes" id="UP000678499">
    <property type="component" value="Unassembled WGS sequence"/>
</dbReference>
<reference evidence="2" key="1">
    <citation type="submission" date="2020-11" db="EMBL/GenBank/DDBJ databases">
        <authorList>
            <person name="Tran Van P."/>
        </authorList>
    </citation>
    <scope>NUCLEOTIDE SEQUENCE</scope>
</reference>
<dbReference type="AlphaFoldDB" id="A0A7R9BZT4"/>
<evidence type="ECO:0000313" key="2">
    <source>
        <dbReference type="EMBL" id="CAD7283207.1"/>
    </source>
</evidence>
<feature type="signal peptide" evidence="1">
    <location>
        <begin position="1"/>
        <end position="20"/>
    </location>
</feature>
<proteinExistence type="predicted"/>
<feature type="chain" id="PRO_5036210405" evidence="1">
    <location>
        <begin position="21"/>
        <end position="169"/>
    </location>
</feature>
<accession>A0A7R9BZT4</accession>
<name>A0A7R9BZT4_9CRUS</name>
<organism evidence="2">
    <name type="scientific">Notodromas monacha</name>
    <dbReference type="NCBI Taxonomy" id="399045"/>
    <lineage>
        <taxon>Eukaryota</taxon>
        <taxon>Metazoa</taxon>
        <taxon>Ecdysozoa</taxon>
        <taxon>Arthropoda</taxon>
        <taxon>Crustacea</taxon>
        <taxon>Oligostraca</taxon>
        <taxon>Ostracoda</taxon>
        <taxon>Podocopa</taxon>
        <taxon>Podocopida</taxon>
        <taxon>Cypridocopina</taxon>
        <taxon>Cypridoidea</taxon>
        <taxon>Cyprididae</taxon>
        <taxon>Notodromas</taxon>
    </lineage>
</organism>
<keyword evidence="3" id="KW-1185">Reference proteome</keyword>
<evidence type="ECO:0000313" key="3">
    <source>
        <dbReference type="Proteomes" id="UP000678499"/>
    </source>
</evidence>
<gene>
    <name evidence="2" type="ORF">NMOB1V02_LOCUS10825</name>
</gene>
<dbReference type="EMBL" id="OA887057">
    <property type="protein sequence ID" value="CAD7283207.1"/>
    <property type="molecule type" value="Genomic_DNA"/>
</dbReference>
<protein>
    <submittedName>
        <fullName evidence="2">Uncharacterized protein</fullName>
    </submittedName>
</protein>
<dbReference type="EMBL" id="CAJPEX010005020">
    <property type="protein sequence ID" value="CAG0923359.1"/>
    <property type="molecule type" value="Genomic_DNA"/>
</dbReference>
<keyword evidence="1" id="KW-0732">Signal</keyword>
<sequence length="169" mass="18522">MKMLPIAFLVVLVNLCFTAGSFVPTNIEGSTERNFFAEAHQAPEVGAEGGTGIDEDELQGLTTALDMRLKRYLRGFLEATPLVNVNNVVASGGGDASSTSAPAPVAAEASRLSKRRVKRGYLSDRRKALKNIKLNKMMQYQKKYKSLKKSQALSAFKLQAKNELGRFRP</sequence>